<evidence type="ECO:0008006" key="4">
    <source>
        <dbReference type="Google" id="ProtNLM"/>
    </source>
</evidence>
<gene>
    <name evidence="2" type="ORF">GOP47_0025190</name>
</gene>
<reference evidence="2" key="1">
    <citation type="submission" date="2021-01" db="EMBL/GenBank/DDBJ databases">
        <title>Adiantum capillus-veneris genome.</title>
        <authorList>
            <person name="Fang Y."/>
            <person name="Liao Q."/>
        </authorList>
    </citation>
    <scope>NUCLEOTIDE SEQUENCE</scope>
    <source>
        <strain evidence="2">H3</strain>
        <tissue evidence="2">Leaf</tissue>
    </source>
</reference>
<proteinExistence type="predicted"/>
<organism evidence="2 3">
    <name type="scientific">Adiantum capillus-veneris</name>
    <name type="common">Maidenhair fern</name>
    <dbReference type="NCBI Taxonomy" id="13818"/>
    <lineage>
        <taxon>Eukaryota</taxon>
        <taxon>Viridiplantae</taxon>
        <taxon>Streptophyta</taxon>
        <taxon>Embryophyta</taxon>
        <taxon>Tracheophyta</taxon>
        <taxon>Polypodiopsida</taxon>
        <taxon>Polypodiidae</taxon>
        <taxon>Polypodiales</taxon>
        <taxon>Pteridineae</taxon>
        <taxon>Pteridaceae</taxon>
        <taxon>Vittarioideae</taxon>
        <taxon>Adiantum</taxon>
    </lineage>
</organism>
<dbReference type="EMBL" id="JABFUD020000024">
    <property type="protein sequence ID" value="KAI5060770.1"/>
    <property type="molecule type" value="Genomic_DNA"/>
</dbReference>
<dbReference type="OrthoDB" id="694980at2759"/>
<evidence type="ECO:0000256" key="1">
    <source>
        <dbReference type="SAM" id="SignalP"/>
    </source>
</evidence>
<feature type="signal peptide" evidence="1">
    <location>
        <begin position="1"/>
        <end position="21"/>
    </location>
</feature>
<keyword evidence="1" id="KW-0732">Signal</keyword>
<dbReference type="Proteomes" id="UP000886520">
    <property type="component" value="Chromosome 24"/>
</dbReference>
<comment type="caution">
    <text evidence="2">The sequence shown here is derived from an EMBL/GenBank/DDBJ whole genome shotgun (WGS) entry which is preliminary data.</text>
</comment>
<name>A0A9D4U3N8_ADICA</name>
<evidence type="ECO:0000313" key="2">
    <source>
        <dbReference type="EMBL" id="KAI5060770.1"/>
    </source>
</evidence>
<protein>
    <recommendedName>
        <fullName evidence="4">Secreted protein</fullName>
    </recommendedName>
</protein>
<sequence>MVQTIVLPVSTAFRMVLMTMAADLASSPDVGSSMKMIDGFVTSSTAIVSRLRCSVERPLNPGTPTILSLNSSSSTSSMTSLTKSCEQVTVGFCPRFSDNL</sequence>
<feature type="chain" id="PRO_5039523338" description="Secreted protein" evidence="1">
    <location>
        <begin position="22"/>
        <end position="100"/>
    </location>
</feature>
<accession>A0A9D4U3N8</accession>
<evidence type="ECO:0000313" key="3">
    <source>
        <dbReference type="Proteomes" id="UP000886520"/>
    </source>
</evidence>
<dbReference type="AlphaFoldDB" id="A0A9D4U3N8"/>
<keyword evidence="3" id="KW-1185">Reference proteome</keyword>